<proteinExistence type="predicted"/>
<dbReference type="OrthoDB" id="1778860at2"/>
<dbReference type="STRING" id="1528.SAMN04488579_10234"/>
<dbReference type="RefSeq" id="WP_090242706.1">
    <property type="nucleotide sequence ID" value="NZ_FNOU01000002.1"/>
</dbReference>
<keyword evidence="2" id="KW-1185">Reference proteome</keyword>
<evidence type="ECO:0000313" key="1">
    <source>
        <dbReference type="EMBL" id="SDX39909.1"/>
    </source>
</evidence>
<gene>
    <name evidence="1" type="ORF">SAMN04488579_10234</name>
</gene>
<dbReference type="Proteomes" id="UP000199652">
    <property type="component" value="Unassembled WGS sequence"/>
</dbReference>
<sequence length="85" mass="9697">MFETLSQNGNDTIISNGTFEVRIIPKIYDDGYTLTKVVKDKPLEIVEVRDIRLPLSESEILKEAKKLLKQIYESVDLGHFTLSQA</sequence>
<accession>A0A1H3BFR1</accession>
<dbReference type="EMBL" id="FNOU01000002">
    <property type="protein sequence ID" value="SDX39909.1"/>
    <property type="molecule type" value="Genomic_DNA"/>
</dbReference>
<reference evidence="2" key="1">
    <citation type="submission" date="2016-10" db="EMBL/GenBank/DDBJ databases">
        <authorList>
            <person name="Varghese N."/>
            <person name="Submissions S."/>
        </authorList>
    </citation>
    <scope>NUCLEOTIDE SEQUENCE [LARGE SCALE GENOMIC DNA]</scope>
    <source>
        <strain evidence="2">VPI 5359</strain>
    </source>
</reference>
<organism evidence="1 2">
    <name type="scientific">Eubacterium barkeri</name>
    <name type="common">Clostridium barkeri</name>
    <dbReference type="NCBI Taxonomy" id="1528"/>
    <lineage>
        <taxon>Bacteria</taxon>
        <taxon>Bacillati</taxon>
        <taxon>Bacillota</taxon>
        <taxon>Clostridia</taxon>
        <taxon>Eubacteriales</taxon>
        <taxon>Eubacteriaceae</taxon>
        <taxon>Eubacterium</taxon>
    </lineage>
</organism>
<protein>
    <submittedName>
        <fullName evidence="1">Uncharacterized protein</fullName>
    </submittedName>
</protein>
<dbReference type="AlphaFoldDB" id="A0A1H3BFR1"/>
<name>A0A1H3BFR1_EUBBA</name>
<evidence type="ECO:0000313" key="2">
    <source>
        <dbReference type="Proteomes" id="UP000199652"/>
    </source>
</evidence>